<proteinExistence type="evidence at transcript level"/>
<accession>B6SMH7</accession>
<evidence type="ECO:0000313" key="2">
    <source>
        <dbReference type="EMBL" id="ACG26060.1"/>
    </source>
</evidence>
<dbReference type="AlphaFoldDB" id="B6SMH7"/>
<protein>
    <submittedName>
        <fullName evidence="2">Uncharacterized protein</fullName>
    </submittedName>
</protein>
<name>B6SMH7_MAIZE</name>
<organism evidence="2">
    <name type="scientific">Zea mays</name>
    <name type="common">Maize</name>
    <dbReference type="NCBI Taxonomy" id="4577"/>
    <lineage>
        <taxon>Eukaryota</taxon>
        <taxon>Viridiplantae</taxon>
        <taxon>Streptophyta</taxon>
        <taxon>Embryophyta</taxon>
        <taxon>Tracheophyta</taxon>
        <taxon>Spermatophyta</taxon>
        <taxon>Magnoliopsida</taxon>
        <taxon>Liliopsida</taxon>
        <taxon>Poales</taxon>
        <taxon>Poaceae</taxon>
        <taxon>PACMAD clade</taxon>
        <taxon>Panicoideae</taxon>
        <taxon>Andropogonodae</taxon>
        <taxon>Andropogoneae</taxon>
        <taxon>Tripsacinae</taxon>
        <taxon>Zea</taxon>
    </lineage>
</organism>
<feature type="region of interest" description="Disordered" evidence="1">
    <location>
        <begin position="1"/>
        <end position="28"/>
    </location>
</feature>
<reference evidence="2" key="1">
    <citation type="journal article" date="2009" name="Plant Mol. Biol.">
        <title>Insights into corn genes derived from large-scale cDNA sequencing.</title>
        <authorList>
            <person name="Alexandrov N.N."/>
            <person name="Brover V.V."/>
            <person name="Freidin S."/>
            <person name="Troukhan M.E."/>
            <person name="Tatarinova T.V."/>
            <person name="Zhang H."/>
            <person name="Swaller T.J."/>
            <person name="Lu Y.P."/>
            <person name="Bouck J."/>
            <person name="Flavell R.B."/>
            <person name="Feldmann K.A."/>
        </authorList>
    </citation>
    <scope>NUCLEOTIDE SEQUENCE</scope>
</reference>
<dbReference type="EMBL" id="EU953942">
    <property type="protein sequence ID" value="ACG26060.1"/>
    <property type="molecule type" value="mRNA"/>
</dbReference>
<sequence>MLRAPPLATVPLGSAPASPPTTPPPVSSLVPQAFPFNYSAIGSPRRRRRRTLCLPSYRPYPR</sequence>
<feature type="compositionally biased region" description="Pro residues" evidence="1">
    <location>
        <begin position="17"/>
        <end position="26"/>
    </location>
</feature>
<evidence type="ECO:0000256" key="1">
    <source>
        <dbReference type="SAM" id="MobiDB-lite"/>
    </source>
</evidence>